<dbReference type="AlphaFoldDB" id="A0A9P3G5C0"/>
<proteinExistence type="predicted"/>
<comment type="caution">
    <text evidence="1">The sequence shown here is derived from an EMBL/GenBank/DDBJ whole genome shotgun (WGS) entry which is preliminary data.</text>
</comment>
<sequence length="107" mass="11635">MTTSSPSFAKSLVFFTCHNLHVFLIQATTNRVVLIVVLTSLNLTPNIPTLTVGTCASQGLRLHFWCAARPKGVPDARGRSRVRGVNCEAETFVIACASCRDARTIKT</sequence>
<name>A0A9P3G5C0_9APHY</name>
<organism evidence="1 2">
    <name type="scientific">Phanerochaete sordida</name>
    <dbReference type="NCBI Taxonomy" id="48140"/>
    <lineage>
        <taxon>Eukaryota</taxon>
        <taxon>Fungi</taxon>
        <taxon>Dikarya</taxon>
        <taxon>Basidiomycota</taxon>
        <taxon>Agaricomycotina</taxon>
        <taxon>Agaricomycetes</taxon>
        <taxon>Polyporales</taxon>
        <taxon>Phanerochaetaceae</taxon>
        <taxon>Phanerochaete</taxon>
    </lineage>
</organism>
<evidence type="ECO:0000313" key="2">
    <source>
        <dbReference type="Proteomes" id="UP000703269"/>
    </source>
</evidence>
<dbReference type="EMBL" id="BPQB01000009">
    <property type="protein sequence ID" value="GJE88382.1"/>
    <property type="molecule type" value="Genomic_DNA"/>
</dbReference>
<gene>
    <name evidence="1" type="ORF">PsYK624_044650</name>
</gene>
<protein>
    <submittedName>
        <fullName evidence="1">Uncharacterized protein</fullName>
    </submittedName>
</protein>
<evidence type="ECO:0000313" key="1">
    <source>
        <dbReference type="EMBL" id="GJE88382.1"/>
    </source>
</evidence>
<reference evidence="1 2" key="1">
    <citation type="submission" date="2021-08" db="EMBL/GenBank/DDBJ databases">
        <title>Draft Genome Sequence of Phanerochaete sordida strain YK-624.</title>
        <authorList>
            <person name="Mori T."/>
            <person name="Dohra H."/>
            <person name="Suzuki T."/>
            <person name="Kawagishi H."/>
            <person name="Hirai H."/>
        </authorList>
    </citation>
    <scope>NUCLEOTIDE SEQUENCE [LARGE SCALE GENOMIC DNA]</scope>
    <source>
        <strain evidence="1 2">YK-624</strain>
    </source>
</reference>
<dbReference type="Proteomes" id="UP000703269">
    <property type="component" value="Unassembled WGS sequence"/>
</dbReference>
<keyword evidence="2" id="KW-1185">Reference proteome</keyword>
<accession>A0A9P3G5C0</accession>